<dbReference type="EC" id="1.2.3.3" evidence="7"/>
<dbReference type="InterPro" id="IPR012001">
    <property type="entry name" value="Thiamin_PyroP_enz_TPP-bd_dom"/>
</dbReference>
<dbReference type="GO" id="GO:0000287">
    <property type="term" value="F:magnesium ion binding"/>
    <property type="evidence" value="ECO:0007669"/>
    <property type="project" value="InterPro"/>
</dbReference>
<dbReference type="InterPro" id="IPR000399">
    <property type="entry name" value="TPP-bd_CS"/>
</dbReference>
<dbReference type="GO" id="GO:0030976">
    <property type="term" value="F:thiamine pyrophosphate binding"/>
    <property type="evidence" value="ECO:0007669"/>
    <property type="project" value="InterPro"/>
</dbReference>
<gene>
    <name evidence="7" type="ORF">CIL03_04790</name>
</gene>
<evidence type="ECO:0000259" key="6">
    <source>
        <dbReference type="Pfam" id="PF02776"/>
    </source>
</evidence>
<feature type="domain" description="Thiamine pyrophosphate enzyme central" evidence="4">
    <location>
        <begin position="193"/>
        <end position="321"/>
    </location>
</feature>
<dbReference type="AlphaFoldDB" id="A0A265NEK8"/>
<dbReference type="GO" id="GO:0047112">
    <property type="term" value="F:pyruvate oxidase activity"/>
    <property type="evidence" value="ECO:0007669"/>
    <property type="project" value="UniProtKB-EC"/>
</dbReference>
<evidence type="ECO:0000259" key="4">
    <source>
        <dbReference type="Pfam" id="PF00205"/>
    </source>
</evidence>
<comment type="similarity">
    <text evidence="1 3">Belongs to the TPP enzyme family.</text>
</comment>
<dbReference type="SUPFAM" id="SSF52518">
    <property type="entry name" value="Thiamin diphosphate-binding fold (THDP-binding)"/>
    <property type="match status" value="2"/>
</dbReference>
<dbReference type="InterPro" id="IPR047211">
    <property type="entry name" value="POXB-like"/>
</dbReference>
<dbReference type="InterPro" id="IPR029035">
    <property type="entry name" value="DHS-like_NAD/FAD-binding_dom"/>
</dbReference>
<dbReference type="InterPro" id="IPR047212">
    <property type="entry name" value="TPP_POXB-like"/>
</dbReference>
<dbReference type="RefSeq" id="WP_094884061.1">
    <property type="nucleotide sequence ID" value="NZ_NPMS01000001.1"/>
</dbReference>
<accession>A0A265NEK8</accession>
<name>A0A265NEK8_9BACI</name>
<dbReference type="Pfam" id="PF00205">
    <property type="entry name" value="TPP_enzyme_M"/>
    <property type="match status" value="1"/>
</dbReference>
<comment type="caution">
    <text evidence="7">The sequence shown here is derived from an EMBL/GenBank/DDBJ whole genome shotgun (WGS) entry which is preliminary data.</text>
</comment>
<dbReference type="Pfam" id="PF02776">
    <property type="entry name" value="TPP_enzyme_N"/>
    <property type="match status" value="1"/>
</dbReference>
<dbReference type="InterPro" id="IPR011766">
    <property type="entry name" value="TPP_enzyme_TPP-bd"/>
</dbReference>
<dbReference type="SUPFAM" id="SSF52467">
    <property type="entry name" value="DHS-like NAD/FAD-binding domain"/>
    <property type="match status" value="1"/>
</dbReference>
<evidence type="ECO:0000313" key="7">
    <source>
        <dbReference type="EMBL" id="OZU90468.1"/>
    </source>
</evidence>
<dbReference type="PROSITE" id="PS00187">
    <property type="entry name" value="TPP_ENZYMES"/>
    <property type="match status" value="1"/>
</dbReference>
<evidence type="ECO:0000313" key="8">
    <source>
        <dbReference type="Proteomes" id="UP000216498"/>
    </source>
</evidence>
<dbReference type="Pfam" id="PF02775">
    <property type="entry name" value="TPP_enzyme_C"/>
    <property type="match status" value="1"/>
</dbReference>
<dbReference type="Gene3D" id="3.40.50.970">
    <property type="match status" value="2"/>
</dbReference>
<dbReference type="EMBL" id="NPMS01000001">
    <property type="protein sequence ID" value="OZU90468.1"/>
    <property type="molecule type" value="Genomic_DNA"/>
</dbReference>
<dbReference type="NCBIfam" id="NF006377">
    <property type="entry name" value="PRK08611.1"/>
    <property type="match status" value="1"/>
</dbReference>
<dbReference type="Gene3D" id="3.40.50.1220">
    <property type="entry name" value="TPP-binding domain"/>
    <property type="match status" value="1"/>
</dbReference>
<evidence type="ECO:0000259" key="5">
    <source>
        <dbReference type="Pfam" id="PF02775"/>
    </source>
</evidence>
<dbReference type="CDD" id="cd07039">
    <property type="entry name" value="TPP_PYR_POX"/>
    <property type="match status" value="1"/>
</dbReference>
<protein>
    <submittedName>
        <fullName evidence="7">Pyruvate oxidase</fullName>
        <ecNumber evidence="7">1.2.3.3</ecNumber>
    </submittedName>
</protein>
<keyword evidence="8" id="KW-1185">Reference proteome</keyword>
<evidence type="ECO:0000256" key="1">
    <source>
        <dbReference type="ARBA" id="ARBA00007812"/>
    </source>
</evidence>
<dbReference type="OrthoDB" id="4494979at2"/>
<feature type="domain" description="Thiamine pyrophosphate enzyme TPP-binding" evidence="5">
    <location>
        <begin position="381"/>
        <end position="526"/>
    </location>
</feature>
<feature type="domain" description="Thiamine pyrophosphate enzyme N-terminal TPP-binding" evidence="6">
    <location>
        <begin position="5"/>
        <end position="118"/>
    </location>
</feature>
<reference evidence="7 8" key="1">
    <citation type="submission" date="2017-08" db="EMBL/GenBank/DDBJ databases">
        <title>Virgibacillus indicus sp. nov. and Virgibacillus profoundi sp. nov, two moderately halophilic bacteria isolated from marine sediment by using the Microfluidic Streak Plate.</title>
        <authorList>
            <person name="Xu B."/>
            <person name="Hu B."/>
            <person name="Wang J."/>
            <person name="Zhu Y."/>
            <person name="Huang L."/>
            <person name="Du W."/>
            <person name="Huang Y."/>
        </authorList>
    </citation>
    <scope>NUCLEOTIDE SEQUENCE [LARGE SCALE GENOMIC DNA]</scope>
    <source>
        <strain evidence="7 8">IO3-P2-C2</strain>
    </source>
</reference>
<organism evidence="7 8">
    <name type="scientific">Virgibacillus indicus</name>
    <dbReference type="NCBI Taxonomy" id="2024554"/>
    <lineage>
        <taxon>Bacteria</taxon>
        <taxon>Bacillati</taxon>
        <taxon>Bacillota</taxon>
        <taxon>Bacilli</taxon>
        <taxon>Bacillales</taxon>
        <taxon>Bacillaceae</taxon>
        <taxon>Virgibacillus</taxon>
    </lineage>
</organism>
<dbReference type="InterPro" id="IPR029061">
    <property type="entry name" value="THDP-binding"/>
</dbReference>
<keyword evidence="7" id="KW-0670">Pyruvate</keyword>
<dbReference type="PANTHER" id="PTHR42981">
    <property type="entry name" value="PYRUVATE DEHYDROGENASE [UBIQUINONE]"/>
    <property type="match status" value="1"/>
</dbReference>
<dbReference type="CDD" id="cd02014">
    <property type="entry name" value="TPP_POX"/>
    <property type="match status" value="1"/>
</dbReference>
<keyword evidence="7" id="KW-0560">Oxidoreductase</keyword>
<sequence>MSHKRTGEILTDLMEQWEIDHIYGMPGDSINEFIDDLRKKEEQIKFLQIRHEETGALAASAYAKLTGKIGACLSIAGPGAIHLLNGLYDAKEDGVPLLAIVGQVSSNAVGTDAFQEINLERLFEDVAVFNQAAVSAEQLPDLFNMAVRAAYAKKGPAVIIVPDDLFAEKQKSEPSLTAVGYNQPMIMPEETTISAALELINNAEKPVILAGKGCVKSGNELAEFADKIKAPIVLSLLGKGIIPDYHELNLGQHGQIGTKPAYQAVMDSDLLLLIGTTFPYREFLPDNTKAIQIEIDPSKIGNFYPVIEGLCGDASKILPKLTSLVAKKKDSKSLNKYQEKMKKWHIEMKRIKEEIANPIQAPQLMNELGNVVDKSAIISCDVGNVTVWTVRFFPFISQQFIASGRLATMGFGLPGAIASQVAYPERQVVAICGDGGFAMGMQDFVTAVKYDLPIKVVVLNNSKIGMIKYEQEEMGHLNYKTDMQDIDFAAFAKASGGEGYRIEKQEDLENSLKQAFMSDKPAVIDVAIEDMAPLPGRITYDQAIKYSEYLIKEFFTNNKLDFPDMGRAAKRLL</sequence>
<proteinExistence type="inferred from homology"/>
<evidence type="ECO:0000256" key="3">
    <source>
        <dbReference type="RuleBase" id="RU362132"/>
    </source>
</evidence>
<evidence type="ECO:0000256" key="2">
    <source>
        <dbReference type="ARBA" id="ARBA00023052"/>
    </source>
</evidence>
<dbReference type="Proteomes" id="UP000216498">
    <property type="component" value="Unassembled WGS sequence"/>
</dbReference>
<keyword evidence="2 3" id="KW-0786">Thiamine pyrophosphate</keyword>
<dbReference type="PANTHER" id="PTHR42981:SF2">
    <property type="entry name" value="PYRUVATE DEHYDROGENASE [UBIQUINONE]"/>
    <property type="match status" value="1"/>
</dbReference>
<dbReference type="InterPro" id="IPR012000">
    <property type="entry name" value="Thiamin_PyroP_enz_cen_dom"/>
</dbReference>
<dbReference type="InterPro" id="IPR047210">
    <property type="entry name" value="TPP_PYR_POXB-like"/>
</dbReference>